<dbReference type="PROSITE" id="PS00678">
    <property type="entry name" value="WD_REPEATS_1"/>
    <property type="match status" value="1"/>
</dbReference>
<proteinExistence type="predicted"/>
<dbReference type="InterPro" id="IPR055441">
    <property type="entry name" value="Beta-prop_WDR90_POC16_2nd"/>
</dbReference>
<dbReference type="SUPFAM" id="SSF63829">
    <property type="entry name" value="Calcium-dependent phosphotriesterase"/>
    <property type="match status" value="1"/>
</dbReference>
<dbReference type="InterPro" id="IPR011047">
    <property type="entry name" value="Quinoprotein_ADH-like_sf"/>
</dbReference>
<dbReference type="InterPro" id="IPR001680">
    <property type="entry name" value="WD40_rpt"/>
</dbReference>
<dbReference type="PROSITE" id="PS50294">
    <property type="entry name" value="WD_REPEATS_REGION"/>
    <property type="match status" value="2"/>
</dbReference>
<dbReference type="InterPro" id="IPR050630">
    <property type="entry name" value="WD_repeat_EMAP"/>
</dbReference>
<dbReference type="Pfam" id="PF00400">
    <property type="entry name" value="WD40"/>
    <property type="match status" value="4"/>
</dbReference>
<gene>
    <name evidence="7" type="primary">wdr90</name>
</gene>
<protein>
    <submittedName>
        <fullName evidence="7">WD repeat domain 90</fullName>
    </submittedName>
</protein>
<evidence type="ECO:0000313" key="7">
    <source>
        <dbReference type="Ensembl" id="ENSDLAP00005011577.2"/>
    </source>
</evidence>
<dbReference type="InterPro" id="IPR007714">
    <property type="entry name" value="CFA20_dom"/>
</dbReference>
<dbReference type="InterPro" id="IPR055440">
    <property type="entry name" value="Beta-prop_WDR90_4th"/>
</dbReference>
<dbReference type="GO" id="GO:0005929">
    <property type="term" value="C:cilium"/>
    <property type="evidence" value="ECO:0007669"/>
    <property type="project" value="UniProtKB-ARBA"/>
</dbReference>
<accession>A0A8C4GJ93</accession>
<dbReference type="SMART" id="SM00320">
    <property type="entry name" value="WD40"/>
    <property type="match status" value="21"/>
</dbReference>
<evidence type="ECO:0000259" key="6">
    <source>
        <dbReference type="Pfam" id="PF23393"/>
    </source>
</evidence>
<organism evidence="7 8">
    <name type="scientific">Dicentrarchus labrax</name>
    <name type="common">European seabass</name>
    <name type="synonym">Morone labrax</name>
    <dbReference type="NCBI Taxonomy" id="13489"/>
    <lineage>
        <taxon>Eukaryota</taxon>
        <taxon>Metazoa</taxon>
        <taxon>Chordata</taxon>
        <taxon>Craniata</taxon>
        <taxon>Vertebrata</taxon>
        <taxon>Euteleostomi</taxon>
        <taxon>Actinopterygii</taxon>
        <taxon>Neopterygii</taxon>
        <taxon>Teleostei</taxon>
        <taxon>Neoteleostei</taxon>
        <taxon>Acanthomorphata</taxon>
        <taxon>Eupercaria</taxon>
        <taxon>Moronidae</taxon>
        <taxon>Dicentrarchus</taxon>
    </lineage>
</organism>
<reference evidence="7" key="1">
    <citation type="submission" date="2025-08" db="UniProtKB">
        <authorList>
            <consortium name="Ensembl"/>
        </authorList>
    </citation>
    <scope>IDENTIFICATION</scope>
</reference>
<dbReference type="PROSITE" id="PS50082">
    <property type="entry name" value="WD_REPEATS_2"/>
    <property type="match status" value="2"/>
</dbReference>
<evidence type="ECO:0000259" key="5">
    <source>
        <dbReference type="Pfam" id="PF23342"/>
    </source>
</evidence>
<keyword evidence="1 3" id="KW-0853">WD repeat</keyword>
<evidence type="ECO:0000259" key="4">
    <source>
        <dbReference type="Pfam" id="PF05018"/>
    </source>
</evidence>
<sequence length="1712" mass="188838">MANLLSKTVVCWQLPYVNIFKHVRVEDWKRSTKVGNVSSNTNKTLKCPVFQIRGPVPSNSYILVPKNSNQSLELTGRYFYLLFRPTPGKYFVVHLDVSAEEGQVVRISFSNMFKEFKSTPTWLQFPFLCGAAKDSVYESTAKSARHDLVGPAPTSVRWTCLMLDLQYTLSVYLNRCYSHLKSVKLCANMAVKNMLTSDLLLDPGVSFSEAKLMGLASSQGTGPMPRDMSFPVPKGTSWHDLYDYIRFPSEGTKLPFDSFQKGNPRPEASKNPIREESRCVNLSKPVKDRVSLIQQITSPKSHRQESACSSSHQLTFRPPYDADDREVHVYVHPEDGFSKHGEESEEEVKDIICLRKLLPDPILRLNRIIGFGGATTKCALWTKSGDAVVYPCHAIIVSMKISSYQQRFFIGHTDKVSTLTFNGNTTLLASAQTGNHSVVRVWNYHKGTCLAMFRIHAHSLSSLSFSHGSGILCGVGKDSHSKTMVVVWNTLNISKGGEVSILAKAHTDVDIHTMKVAFFDDTRMVSCGRDNIRLWRVRNGTLRSLSKPVTTLKTLKISRSGYIFEIDYSRVVIRNVRRLLPAQQQHADRREKLTFNTGPGIAINSISVSSSFCATGSEDGFLRLWPLDFSAVFLEAEHEGPVSLVSVSSDSLQVLAGTSTGNLGFLDVSSRGYNTLMRSHTDTVLGFSVDGIRRHLTTASSDGTVRIWNMDSLHQLYDFVSEDSPCSVAFHPSEQVFSCGFSSGVVRVFDISSAKLLAEHKQHRGEVVGLAFSPDGELMYSADSQGSLCYLIHSVPDWLGNVVAQGTERAPDALAVSSDSRCLAFVGPSEYIVTVADSRSLDELLHVDVSILDVESPRLDSALKVCFSPSFTEHFLVATSANKILWVSTKTGRLLREVSKVHKHQCTSLSVSEDSRFLLTAGHNAVKVWDYEMQLDINSQMFIGHSQPIRQVSFTPDQLGIVSVGDAIFLWDFLAHPICRIQMFLLFTNKLLILCFHITLQPDAVSRVQLSNGMPRQTAPLPSSPPPRLDVSTLDQGDQGGKFYFEMTHQHIQSFIKCMISLWSTSLFTVIQAAVVPQPGEEGIKLKAVIGYNGNGRGNMVWSPDQGVFAYSCGCVVVVEYLHTGSQRYLQGHSEEISCLAVTNDAQTVASAASGSNGRRSLICIWDAKNGTCRDTISYHRGAVQSLAFSRDDRFFLSVGDFSEPEVALWSSKTFQLLSSVSVSGPIHDAAFSPSAASQLACVGSQGAYFCLINTHGLNVDLKVQKVRAPPEVGDVELTALCYHMDSLLFTATNRGHVCVWDINTHCCFMTWEADEGEIGVLLCRGNRLLTGSNTRWLRLWEVEAVRGTMVVLEQEIMLDGTTVSAAFDSTMDMGIVGTTAGTLWYINWSDNSSTRLVSGHKTKVNDVVFSTDERHFATCSQDGSVRVWSASSNELVVQFQVLNQSCGCVCWSPSSNKDSACVAAGYNDGTLRIFRLASSEMEMKLHPHNITVTAIQYSVTGHVILSAGKNGLVAVSSPVNGATIRVIRDHKGAPITTIQCNFGLEGNEMWLAASADRRVSVWAADWLKDKCDLLDWLTFPAPAYFGDDSPPPSLAAFCPADPSLVVYTGYGVEKELSFYSLAKKQVQQLPLLQSSIALPHWATCFSLSCKSQLLAVGSKERVLKLIKSTSGRFQDFMQHSDSVHTCHFSPSGTLLFTVAFNEILLWEVQGL</sequence>
<name>A0A8C4GJ93_DICLA</name>
<feature type="repeat" description="WD" evidence="3">
    <location>
        <begin position="677"/>
        <end position="718"/>
    </location>
</feature>
<feature type="repeat" description="WD" evidence="3">
    <location>
        <begin position="1398"/>
        <end position="1439"/>
    </location>
</feature>
<feature type="domain" description="CFA20" evidence="4">
    <location>
        <begin position="12"/>
        <end position="127"/>
    </location>
</feature>
<dbReference type="FunFam" id="2.130.10.10:FF:001066">
    <property type="entry name" value="WD repeat domain 90"/>
    <property type="match status" value="1"/>
</dbReference>
<feature type="domain" description="WDR90 4th beta-propeller" evidence="5">
    <location>
        <begin position="1404"/>
        <end position="1711"/>
    </location>
</feature>
<dbReference type="Pfam" id="PF23342">
    <property type="entry name" value="WDR90_beta-prop_4th"/>
    <property type="match status" value="1"/>
</dbReference>
<dbReference type="Pfam" id="PF23393">
    <property type="entry name" value="Beta-prop_WDR90_POC16_2nd"/>
    <property type="match status" value="1"/>
</dbReference>
<dbReference type="FunFam" id="2.130.10.10:FF:003525">
    <property type="entry name" value="WD repeat domain 90"/>
    <property type="match status" value="1"/>
</dbReference>
<dbReference type="InterPro" id="IPR036322">
    <property type="entry name" value="WD40_repeat_dom_sf"/>
</dbReference>
<dbReference type="PANTHER" id="PTHR13720:SF24">
    <property type="entry name" value="WD REPEAT-CONTAINING PROTEIN 90"/>
    <property type="match status" value="1"/>
</dbReference>
<keyword evidence="8" id="KW-1185">Reference proteome</keyword>
<dbReference type="GO" id="GO:0005814">
    <property type="term" value="C:centriole"/>
    <property type="evidence" value="ECO:0007669"/>
    <property type="project" value="TreeGrafter"/>
</dbReference>
<dbReference type="InterPro" id="IPR019775">
    <property type="entry name" value="WD40_repeat_CS"/>
</dbReference>
<keyword evidence="2" id="KW-0677">Repeat</keyword>
<feature type="domain" description="WDR90/POC16 second beta-propeller" evidence="6">
    <location>
        <begin position="688"/>
        <end position="972"/>
    </location>
</feature>
<dbReference type="GeneTree" id="ENSGT00940000160173"/>
<evidence type="ECO:0000313" key="8">
    <source>
        <dbReference type="Proteomes" id="UP000694389"/>
    </source>
</evidence>
<dbReference type="Pfam" id="PF05018">
    <property type="entry name" value="CFA20_dom"/>
    <property type="match status" value="1"/>
</dbReference>
<evidence type="ECO:0000256" key="2">
    <source>
        <dbReference type="ARBA" id="ARBA00022737"/>
    </source>
</evidence>
<evidence type="ECO:0000256" key="1">
    <source>
        <dbReference type="ARBA" id="ARBA00022574"/>
    </source>
</evidence>
<dbReference type="Gene3D" id="2.130.10.10">
    <property type="entry name" value="YVTN repeat-like/Quinoprotein amine dehydrogenase"/>
    <property type="match status" value="6"/>
</dbReference>
<dbReference type="Proteomes" id="UP000694389">
    <property type="component" value="Unassembled WGS sequence"/>
</dbReference>
<reference evidence="7" key="2">
    <citation type="submission" date="2025-09" db="UniProtKB">
        <authorList>
            <consortium name="Ensembl"/>
        </authorList>
    </citation>
    <scope>IDENTIFICATION</scope>
</reference>
<dbReference type="PANTHER" id="PTHR13720">
    <property type="entry name" value="WD-40 REPEAT PROTEIN"/>
    <property type="match status" value="1"/>
</dbReference>
<dbReference type="SUPFAM" id="SSF50978">
    <property type="entry name" value="WD40 repeat-like"/>
    <property type="match status" value="2"/>
</dbReference>
<evidence type="ECO:0000256" key="3">
    <source>
        <dbReference type="PROSITE-ProRule" id="PRU00221"/>
    </source>
</evidence>
<dbReference type="SUPFAM" id="SSF50998">
    <property type="entry name" value="Quinoprotein alcohol dehydrogenase-like"/>
    <property type="match status" value="1"/>
</dbReference>
<dbReference type="Ensembl" id="ENSDLAT00005012673.2">
    <property type="protein sequence ID" value="ENSDLAP00005011577.2"/>
    <property type="gene ID" value="ENSDLAG00005005444.2"/>
</dbReference>
<dbReference type="InterPro" id="IPR015943">
    <property type="entry name" value="WD40/YVTN_repeat-like_dom_sf"/>
</dbReference>